<dbReference type="RefSeq" id="WP_002686618.1">
    <property type="nucleotide sequence ID" value="NZ_UFTJ01000001.1"/>
</dbReference>
<dbReference type="Proteomes" id="UP000255515">
    <property type="component" value="Unassembled WGS sequence"/>
</dbReference>
<evidence type="ECO:0000313" key="1">
    <source>
        <dbReference type="EMBL" id="SSZ46968.1"/>
    </source>
</evidence>
<sequence>MKKIMSVLIMLWIISCQREDTPVREIDQVSRIYIDSAGIDMLNDSLNISYKTRRYYDALGLTDNAAVSLQLKQNKNGRYFLEYTAGAVRKNLNEDNSPTIVRSIIAFQMAYPAHTTASILPIQDTLILDYRFSDAEFRLISARYNGKEALHGKEENAHRIEIHK</sequence>
<gene>
    <name evidence="1" type="ORF">NCTC11661_00631</name>
</gene>
<dbReference type="PROSITE" id="PS51257">
    <property type="entry name" value="PROKAR_LIPOPROTEIN"/>
    <property type="match status" value="1"/>
</dbReference>
<name>A0A376BZ60_9FLAO</name>
<evidence type="ECO:0008006" key="3">
    <source>
        <dbReference type="Google" id="ProtNLM"/>
    </source>
</evidence>
<dbReference type="AlphaFoldDB" id="A0A376BZ60"/>
<organism evidence="1 2">
    <name type="scientific">Bergeyella zoohelcum</name>
    <dbReference type="NCBI Taxonomy" id="1015"/>
    <lineage>
        <taxon>Bacteria</taxon>
        <taxon>Pseudomonadati</taxon>
        <taxon>Bacteroidota</taxon>
        <taxon>Flavobacteriia</taxon>
        <taxon>Flavobacteriales</taxon>
        <taxon>Weeksellaceae</taxon>
        <taxon>Bergeyella</taxon>
    </lineage>
</organism>
<dbReference type="EMBL" id="UFTJ01000001">
    <property type="protein sequence ID" value="SSZ46968.1"/>
    <property type="molecule type" value="Genomic_DNA"/>
</dbReference>
<protein>
    <recommendedName>
        <fullName evidence="3">Lipoprotein</fullName>
    </recommendedName>
</protein>
<reference evidence="1 2" key="1">
    <citation type="submission" date="2018-06" db="EMBL/GenBank/DDBJ databases">
        <authorList>
            <consortium name="Pathogen Informatics"/>
            <person name="Doyle S."/>
        </authorList>
    </citation>
    <scope>NUCLEOTIDE SEQUENCE [LARGE SCALE GENOMIC DNA]</scope>
    <source>
        <strain evidence="1 2">NCTC11661</strain>
    </source>
</reference>
<evidence type="ECO:0000313" key="2">
    <source>
        <dbReference type="Proteomes" id="UP000255515"/>
    </source>
</evidence>
<accession>A0A376BZ60</accession>
<proteinExistence type="predicted"/>